<dbReference type="InterPro" id="IPR002934">
    <property type="entry name" value="Polymerase_NTP_transf_dom"/>
</dbReference>
<dbReference type="InParanoid" id="Q7NLZ2"/>
<dbReference type="InterPro" id="IPR043519">
    <property type="entry name" value="NT_sf"/>
</dbReference>
<dbReference type="RefSeq" id="WP_011140979.1">
    <property type="nucleotide sequence ID" value="NC_005125.1"/>
</dbReference>
<dbReference type="AlphaFoldDB" id="Q7NLZ2"/>
<gene>
    <name evidence="2" type="ordered locus">glr0977</name>
</gene>
<evidence type="ECO:0000313" key="2">
    <source>
        <dbReference type="EMBL" id="BAC88918.1"/>
    </source>
</evidence>
<dbReference type="OrthoDB" id="463845at2"/>
<feature type="domain" description="Polymerase nucleotidyl transferase" evidence="1">
    <location>
        <begin position="19"/>
        <end position="69"/>
    </location>
</feature>
<dbReference type="KEGG" id="gvi:glr0977"/>
<organism evidence="2 3">
    <name type="scientific">Gloeobacter violaceus (strain ATCC 29082 / PCC 7421)</name>
    <dbReference type="NCBI Taxonomy" id="251221"/>
    <lineage>
        <taxon>Bacteria</taxon>
        <taxon>Bacillati</taxon>
        <taxon>Cyanobacteriota</taxon>
        <taxon>Cyanophyceae</taxon>
        <taxon>Gloeobacterales</taxon>
        <taxon>Gloeobacteraceae</taxon>
        <taxon>Gloeobacter</taxon>
    </lineage>
</organism>
<proteinExistence type="predicted"/>
<evidence type="ECO:0000259" key="1">
    <source>
        <dbReference type="Pfam" id="PF01909"/>
    </source>
</evidence>
<dbReference type="eggNOG" id="COG1708">
    <property type="taxonomic scope" value="Bacteria"/>
</dbReference>
<dbReference type="EMBL" id="BA000045">
    <property type="protein sequence ID" value="BAC88918.1"/>
    <property type="molecule type" value="Genomic_DNA"/>
</dbReference>
<dbReference type="PhylomeDB" id="Q7NLZ2"/>
<dbReference type="InterPro" id="IPR052548">
    <property type="entry name" value="Type_VII_TA_antitoxin"/>
</dbReference>
<dbReference type="GO" id="GO:0016779">
    <property type="term" value="F:nucleotidyltransferase activity"/>
    <property type="evidence" value="ECO:0007669"/>
    <property type="project" value="InterPro"/>
</dbReference>
<name>Q7NLZ2_GLOVI</name>
<dbReference type="SUPFAM" id="SSF81301">
    <property type="entry name" value="Nucleotidyltransferase"/>
    <property type="match status" value="1"/>
</dbReference>
<dbReference type="CDD" id="cd05403">
    <property type="entry name" value="NT_KNTase_like"/>
    <property type="match status" value="1"/>
</dbReference>
<dbReference type="EnsemblBacteria" id="BAC88918">
    <property type="protein sequence ID" value="BAC88918"/>
    <property type="gene ID" value="BAC88918"/>
</dbReference>
<accession>Q7NLZ2</accession>
<reference evidence="2 3" key="1">
    <citation type="journal article" date="2003" name="DNA Res.">
        <title>Complete genome structure of Gloeobacter violaceus PCC 7421, a cyanobacterium that lacks thylakoids.</title>
        <authorList>
            <person name="Nakamura Y."/>
            <person name="Kaneko T."/>
            <person name="Sato S."/>
            <person name="Mimuro M."/>
            <person name="Miyashita H."/>
            <person name="Tsuchiya T."/>
            <person name="Sasamoto S."/>
            <person name="Watanabe A."/>
            <person name="Kawashima K."/>
            <person name="Kishida Y."/>
            <person name="Kiyokawa C."/>
            <person name="Kohara M."/>
            <person name="Matsumoto M."/>
            <person name="Matsuno A."/>
            <person name="Nakazaki N."/>
            <person name="Shimpo S."/>
            <person name="Takeuchi C."/>
            <person name="Yamada M."/>
            <person name="Tabata S."/>
        </authorList>
    </citation>
    <scope>NUCLEOTIDE SEQUENCE [LARGE SCALE GENOMIC DNA]</scope>
    <source>
        <strain evidence="3">ATCC 29082 / PCC 7421</strain>
    </source>
</reference>
<dbReference type="Gene3D" id="3.30.460.10">
    <property type="entry name" value="Beta Polymerase, domain 2"/>
    <property type="match status" value="1"/>
</dbReference>
<dbReference type="PANTHER" id="PTHR33933">
    <property type="entry name" value="NUCLEOTIDYLTRANSFERASE"/>
    <property type="match status" value="1"/>
</dbReference>
<evidence type="ECO:0000313" key="3">
    <source>
        <dbReference type="Proteomes" id="UP000000557"/>
    </source>
</evidence>
<dbReference type="PANTHER" id="PTHR33933:SF1">
    <property type="entry name" value="PROTEIN ADENYLYLTRANSFERASE MNTA-RELATED"/>
    <property type="match status" value="1"/>
</dbReference>
<reference evidence="2 3" key="2">
    <citation type="journal article" date="2003" name="DNA Res.">
        <title>Complete genome structure of Gloeobacter violaceus PCC 7421, a cyanobacterium that lacks thylakoids (supplement).</title>
        <authorList>
            <person name="Nakamura Y."/>
            <person name="Kaneko T."/>
            <person name="Sato S."/>
            <person name="Mimuro M."/>
            <person name="Miyashita H."/>
            <person name="Tsuchiya T."/>
            <person name="Sasamoto S."/>
            <person name="Watanabe A."/>
            <person name="Kawashima K."/>
            <person name="Kishida Y."/>
            <person name="Kiyokawa C."/>
            <person name="Kohara M."/>
            <person name="Matsumoto M."/>
            <person name="Matsuno A."/>
            <person name="Nakazaki N."/>
            <person name="Shimpo S."/>
            <person name="Takeuchi C."/>
            <person name="Yamada M."/>
            <person name="Tabata S."/>
        </authorList>
    </citation>
    <scope>NUCLEOTIDE SEQUENCE [LARGE SCALE GENOMIC DNA]</scope>
    <source>
        <strain evidence="3">ATCC 29082 / PCC 7421</strain>
    </source>
</reference>
<dbReference type="HOGENOM" id="CLU_130257_3_0_3"/>
<keyword evidence="3" id="KW-1185">Reference proteome</keyword>
<protein>
    <submittedName>
        <fullName evidence="2">Glr0977 protein</fullName>
    </submittedName>
</protein>
<dbReference type="Pfam" id="PF01909">
    <property type="entry name" value="NTP_transf_2"/>
    <property type="match status" value="1"/>
</dbReference>
<sequence length="115" mass="12951">MRDVVLKPLSQATLQNLLRHLRTELEVLYGSRLKQLILFGSYARSEAHAESDIDILAVLTGDVNPVEEIWRTSELVGRLSLQYGHVIGLLSASESDYQKGEWSFLSSVRREGIPI</sequence>
<dbReference type="Proteomes" id="UP000000557">
    <property type="component" value="Chromosome"/>
</dbReference>
<dbReference type="STRING" id="251221.gene:10758455"/>